<evidence type="ECO:0000313" key="11">
    <source>
        <dbReference type="Proteomes" id="UP001519460"/>
    </source>
</evidence>
<feature type="binding site" evidence="8">
    <location>
        <position position="843"/>
    </location>
    <ligand>
        <name>Zn(2+)</name>
        <dbReference type="ChEBI" id="CHEBI:29105"/>
        <note>catalytic</note>
    </ligand>
</feature>
<dbReference type="Gene3D" id="3.40.1620.60">
    <property type="match status" value="2"/>
</dbReference>
<evidence type="ECO:0000256" key="6">
    <source>
        <dbReference type="ARBA" id="ARBA00023157"/>
    </source>
</evidence>
<keyword evidence="11" id="KW-1185">Reference proteome</keyword>
<feature type="non-terminal residue" evidence="10">
    <location>
        <position position="1027"/>
    </location>
</feature>
<dbReference type="GO" id="GO:0046872">
    <property type="term" value="F:metal ion binding"/>
    <property type="evidence" value="ECO:0007669"/>
    <property type="project" value="UniProtKB-KW"/>
</dbReference>
<dbReference type="InterPro" id="IPR041645">
    <property type="entry name" value="ADAMTS_CR_2"/>
</dbReference>
<organism evidence="10 11">
    <name type="scientific">Batillaria attramentaria</name>
    <dbReference type="NCBI Taxonomy" id="370345"/>
    <lineage>
        <taxon>Eukaryota</taxon>
        <taxon>Metazoa</taxon>
        <taxon>Spiralia</taxon>
        <taxon>Lophotrochozoa</taxon>
        <taxon>Mollusca</taxon>
        <taxon>Gastropoda</taxon>
        <taxon>Caenogastropoda</taxon>
        <taxon>Sorbeoconcha</taxon>
        <taxon>Cerithioidea</taxon>
        <taxon>Batillariidae</taxon>
        <taxon>Batillaria</taxon>
    </lineage>
</organism>
<comment type="caution">
    <text evidence="10">The sequence shown here is derived from an EMBL/GenBank/DDBJ whole genome shotgun (WGS) entry which is preliminary data.</text>
</comment>
<comment type="caution">
    <text evidence="8">Lacks conserved residue(s) required for the propagation of feature annotation.</text>
</comment>
<feature type="domain" description="Peptidase M12B" evidence="9">
    <location>
        <begin position="36"/>
        <end position="171"/>
    </location>
</feature>
<dbReference type="InterPro" id="IPR024079">
    <property type="entry name" value="MetalloPept_cat_dom_sf"/>
</dbReference>
<feature type="active site" evidence="8">
    <location>
        <position position="834"/>
    </location>
</feature>
<proteinExistence type="predicted"/>
<feature type="binding site" evidence="8">
    <location>
        <position position="114"/>
    </location>
    <ligand>
        <name>Zn(2+)</name>
        <dbReference type="ChEBI" id="CHEBI:29105"/>
        <note>catalytic</note>
    </ligand>
</feature>
<dbReference type="SUPFAM" id="SSF55486">
    <property type="entry name" value="Metalloproteases ('zincins'), catalytic domain"/>
    <property type="match status" value="2"/>
</dbReference>
<keyword evidence="6" id="KW-1015">Disulfide bond</keyword>
<evidence type="ECO:0000256" key="2">
    <source>
        <dbReference type="ARBA" id="ARBA00022723"/>
    </source>
</evidence>
<dbReference type="Pfam" id="PF17771">
    <property type="entry name" value="ADAMTS_CR_2"/>
    <property type="match status" value="2"/>
</dbReference>
<dbReference type="EMBL" id="JACVVK020000560">
    <property type="protein sequence ID" value="KAK7466026.1"/>
    <property type="molecule type" value="Genomic_DNA"/>
</dbReference>
<keyword evidence="5" id="KW-0482">Metalloprotease</keyword>
<feature type="domain" description="Peptidase M12B" evidence="9">
    <location>
        <begin position="738"/>
        <end position="890"/>
    </location>
</feature>
<keyword evidence="4 8" id="KW-0862">Zinc</keyword>
<feature type="binding site" evidence="8">
    <location>
        <position position="118"/>
    </location>
    <ligand>
        <name>Zn(2+)</name>
        <dbReference type="ChEBI" id="CHEBI:29105"/>
        <note>catalytic</note>
    </ligand>
</feature>
<dbReference type="GO" id="GO:0008237">
    <property type="term" value="F:metallopeptidase activity"/>
    <property type="evidence" value="ECO:0007669"/>
    <property type="project" value="UniProtKB-KW"/>
</dbReference>
<dbReference type="Pfam" id="PF13582">
    <property type="entry name" value="Reprolysin_3"/>
    <property type="match status" value="1"/>
</dbReference>
<protein>
    <recommendedName>
        <fullName evidence="9">Peptidase M12B domain-containing protein</fullName>
    </recommendedName>
</protein>
<evidence type="ECO:0000313" key="10">
    <source>
        <dbReference type="EMBL" id="KAK7466026.1"/>
    </source>
</evidence>
<feature type="binding site" evidence="8">
    <location>
        <position position="833"/>
    </location>
    <ligand>
        <name>Zn(2+)</name>
        <dbReference type="ChEBI" id="CHEBI:29105"/>
        <note>catalytic</note>
    </ligand>
</feature>
<feature type="non-terminal residue" evidence="10">
    <location>
        <position position="1"/>
    </location>
</feature>
<dbReference type="AlphaFoldDB" id="A0ABD0J8Y8"/>
<accession>A0ABD0J8Y8</accession>
<keyword evidence="3" id="KW-0378">Hydrolase</keyword>
<name>A0ABD0J8Y8_9CAEN</name>
<dbReference type="PANTHER" id="PTHR11905">
    <property type="entry name" value="ADAM A DISINTEGRIN AND METALLOPROTEASE DOMAIN"/>
    <property type="match status" value="1"/>
</dbReference>
<dbReference type="InterPro" id="IPR001590">
    <property type="entry name" value="Peptidase_M12B"/>
</dbReference>
<evidence type="ECO:0000259" key="9">
    <source>
        <dbReference type="PROSITE" id="PS50215"/>
    </source>
</evidence>
<feature type="binding site" evidence="8">
    <location>
        <position position="837"/>
    </location>
    <ligand>
        <name>Zn(2+)</name>
        <dbReference type="ChEBI" id="CHEBI:29105"/>
        <note>catalytic</note>
    </ligand>
</feature>
<keyword evidence="7" id="KW-0325">Glycoprotein</keyword>
<keyword evidence="2 8" id="KW-0479">Metal-binding</keyword>
<dbReference type="Pfam" id="PF01421">
    <property type="entry name" value="Reprolysin"/>
    <property type="match status" value="1"/>
</dbReference>
<dbReference type="Proteomes" id="UP001519460">
    <property type="component" value="Unassembled WGS sequence"/>
</dbReference>
<evidence type="ECO:0000256" key="1">
    <source>
        <dbReference type="ARBA" id="ARBA00022670"/>
    </source>
</evidence>
<sequence length="1027" mass="113606">WYDRSTKTTQSEKQQEALENIRQYYAFVFNGWDEVDANSALNDLSNWARTTDLLPAYDHIMLFSGYDLTRSANGGTSDKITGLAYTATLCDTNGKASSIVEDLGGFQCMSTAAHELGHSLSAEHDGSENSCTSTDRYIMAAGTNPETEANKLNPWLFSPCSINYFNNFLTDEVRYNRGRTCLYQSLTANPNVPDVTSEMPGQLYDADAQCRQVYGPESRLCRPEDVCTDMYCYDPTTSSTCFMLVAARGTSCGNKKWCDGGQCVYNSAAPALNENCVFGDQPGIAFSEQDCPTFVDNFPGYCYQEVVRGRCCGSCARYYNPVQNCEYGDRAAGCSSFGCSRGETSYLESCCGTCNYGTCVDDPTITINQQSCSALVSSGPEYCYNEQVNSYCCASCRLIYTGVTGCEFGDYNSSYCAGEGTSSCGLFFTDGSSFDAYCCGTCEYIPPTSPPSTQTSVTTTTEEACVDDIGNSACAQVSRARHVCYNATLASLCCATCSRLSNNRPGCEFGDRSPTECAVLTPGSDYCRNLTSQCCQTCGVDATGAQDRASSSIVMVVLAVSTEGIVQSKGRIYDVRKEGEDQDFVIKPLPRWQNSDDDFVIIPRYHRKLKNSTTFWNHTHRAVPVRHKRAITQDIYVDVVAIADYSVYNKWYGRTTKATPREKSKEALENIRRYFAFVFYNDPVRLATRYVTWPHLSGSSQWHYKVDLAYRRVTSLPYTIHISLHKLIIAEDADSSPWTEQHRVTTQSRDQVRANLVLVSLKEWADTTPAVLSSGWDHIVLFTELDLTRTLPDKTESAAAAGLANIEQVCNGARSVSTVETRGGFLCALTAAHEIGHNLGAKHDGDDNTCSASDTYIMRTGSERTTAATKYNIWLFSSCSINYFNNHFTQVLQSSGGRKCLYEKLTAAANIPTVTSQMMGQTVRGWKPEDMCVEMYCRNPAGPRNTCYQHTAARGTTCGDRKWCEAGRCVYNRFAPSRPADCLYGDSDFNGEPCENHINKSTKGYCYQDSVRKACCASCARFYRLVR</sequence>
<dbReference type="PANTHER" id="PTHR11905:SF159">
    <property type="entry name" value="ADAM METALLOPROTEASE"/>
    <property type="match status" value="1"/>
</dbReference>
<feature type="binding site" evidence="8">
    <location>
        <position position="124"/>
    </location>
    <ligand>
        <name>Zn(2+)</name>
        <dbReference type="ChEBI" id="CHEBI:29105"/>
        <note>catalytic</note>
    </ligand>
</feature>
<feature type="active site" evidence="8">
    <location>
        <position position="115"/>
    </location>
</feature>
<dbReference type="Gene3D" id="3.40.390.10">
    <property type="entry name" value="Collagenase (Catalytic Domain)"/>
    <property type="match status" value="2"/>
</dbReference>
<evidence type="ECO:0000256" key="7">
    <source>
        <dbReference type="ARBA" id="ARBA00023180"/>
    </source>
</evidence>
<evidence type="ECO:0000256" key="4">
    <source>
        <dbReference type="ARBA" id="ARBA00022833"/>
    </source>
</evidence>
<evidence type="ECO:0000256" key="3">
    <source>
        <dbReference type="ARBA" id="ARBA00022801"/>
    </source>
</evidence>
<reference evidence="10 11" key="1">
    <citation type="journal article" date="2023" name="Sci. Data">
        <title>Genome assembly of the Korean intertidal mud-creeper Batillaria attramentaria.</title>
        <authorList>
            <person name="Patra A.K."/>
            <person name="Ho P.T."/>
            <person name="Jun S."/>
            <person name="Lee S.J."/>
            <person name="Kim Y."/>
            <person name="Won Y.J."/>
        </authorList>
    </citation>
    <scope>NUCLEOTIDE SEQUENCE [LARGE SCALE GENOMIC DNA]</scope>
    <source>
        <strain evidence="10">Wonlab-2016</strain>
    </source>
</reference>
<keyword evidence="1" id="KW-0645">Protease</keyword>
<dbReference type="GO" id="GO:0006508">
    <property type="term" value="P:proteolysis"/>
    <property type="evidence" value="ECO:0007669"/>
    <property type="project" value="UniProtKB-KW"/>
</dbReference>
<evidence type="ECO:0000256" key="5">
    <source>
        <dbReference type="ARBA" id="ARBA00023049"/>
    </source>
</evidence>
<gene>
    <name evidence="10" type="ORF">BaRGS_00037427</name>
</gene>
<evidence type="ECO:0000256" key="8">
    <source>
        <dbReference type="PROSITE-ProRule" id="PRU00276"/>
    </source>
</evidence>
<dbReference type="PROSITE" id="PS50215">
    <property type="entry name" value="ADAM_MEPRO"/>
    <property type="match status" value="2"/>
</dbReference>